<evidence type="ECO:0000256" key="1">
    <source>
        <dbReference type="SAM" id="MobiDB-lite"/>
    </source>
</evidence>
<name>A0A550CXQ4_9AGAR</name>
<feature type="compositionally biased region" description="Basic and acidic residues" evidence="1">
    <location>
        <begin position="130"/>
        <end position="149"/>
    </location>
</feature>
<gene>
    <name evidence="2" type="ORF">BD626DRAFT_14637</name>
</gene>
<dbReference type="AlphaFoldDB" id="A0A550CXQ4"/>
<evidence type="ECO:0000313" key="2">
    <source>
        <dbReference type="EMBL" id="TRM69571.1"/>
    </source>
</evidence>
<accession>A0A550CXQ4</accession>
<evidence type="ECO:0000313" key="3">
    <source>
        <dbReference type="Proteomes" id="UP000320762"/>
    </source>
</evidence>
<sequence>MLKTYREAGRSAAVSGTRRTFGSLPYHCQRVHRLHRELADLQLGMYILKFSCTYGRGEHDERGYHNSHVGTWGRHAGNWLRIVAALGKLVVWYTCFPPSSCTLSTTEDEFHLLEGRRVLPARLKCAIPHRDPQVARRQDGKQHQSEVTRDVSNCSGDAAPRSRSRGPQL</sequence>
<dbReference type="Proteomes" id="UP000320762">
    <property type="component" value="Unassembled WGS sequence"/>
</dbReference>
<dbReference type="EMBL" id="VDMD01000001">
    <property type="protein sequence ID" value="TRM69571.1"/>
    <property type="molecule type" value="Genomic_DNA"/>
</dbReference>
<protein>
    <submittedName>
        <fullName evidence="2">Uncharacterized protein</fullName>
    </submittedName>
</protein>
<keyword evidence="3" id="KW-1185">Reference proteome</keyword>
<feature type="region of interest" description="Disordered" evidence="1">
    <location>
        <begin position="130"/>
        <end position="169"/>
    </location>
</feature>
<reference evidence="2 3" key="1">
    <citation type="journal article" date="2019" name="New Phytol.">
        <title>Comparative genomics reveals unique wood-decay strategies and fruiting body development in the Schizophyllaceae.</title>
        <authorList>
            <person name="Almasi E."/>
            <person name="Sahu N."/>
            <person name="Krizsan K."/>
            <person name="Balint B."/>
            <person name="Kovacs G.M."/>
            <person name="Kiss B."/>
            <person name="Cseklye J."/>
            <person name="Drula E."/>
            <person name="Henrissat B."/>
            <person name="Nagy I."/>
            <person name="Chovatia M."/>
            <person name="Adam C."/>
            <person name="LaButti K."/>
            <person name="Lipzen A."/>
            <person name="Riley R."/>
            <person name="Grigoriev I.V."/>
            <person name="Nagy L.G."/>
        </authorList>
    </citation>
    <scope>NUCLEOTIDE SEQUENCE [LARGE SCALE GENOMIC DNA]</scope>
    <source>
        <strain evidence="2 3">NL-1724</strain>
    </source>
</reference>
<organism evidence="2 3">
    <name type="scientific">Schizophyllum amplum</name>
    <dbReference type="NCBI Taxonomy" id="97359"/>
    <lineage>
        <taxon>Eukaryota</taxon>
        <taxon>Fungi</taxon>
        <taxon>Dikarya</taxon>
        <taxon>Basidiomycota</taxon>
        <taxon>Agaricomycotina</taxon>
        <taxon>Agaricomycetes</taxon>
        <taxon>Agaricomycetidae</taxon>
        <taxon>Agaricales</taxon>
        <taxon>Schizophyllaceae</taxon>
        <taxon>Schizophyllum</taxon>
    </lineage>
</organism>
<proteinExistence type="predicted"/>
<comment type="caution">
    <text evidence="2">The sequence shown here is derived from an EMBL/GenBank/DDBJ whole genome shotgun (WGS) entry which is preliminary data.</text>
</comment>